<name>A0A165J1I2_XYLHT</name>
<reference evidence="1 2" key="1">
    <citation type="journal article" date="2016" name="Fungal Biol.">
        <title>The genome of Xylona heveae provides a window into fungal endophytism.</title>
        <authorList>
            <person name="Gazis R."/>
            <person name="Kuo A."/>
            <person name="Riley R."/>
            <person name="LaButti K."/>
            <person name="Lipzen A."/>
            <person name="Lin J."/>
            <person name="Amirebrahimi M."/>
            <person name="Hesse C.N."/>
            <person name="Spatafora J.W."/>
            <person name="Henrissat B."/>
            <person name="Hainaut M."/>
            <person name="Grigoriev I.V."/>
            <person name="Hibbett D.S."/>
        </authorList>
    </citation>
    <scope>NUCLEOTIDE SEQUENCE [LARGE SCALE GENOMIC DNA]</scope>
    <source>
        <strain evidence="1 2">TC161</strain>
    </source>
</reference>
<evidence type="ECO:0000313" key="1">
    <source>
        <dbReference type="EMBL" id="KZF25616.1"/>
    </source>
</evidence>
<organism evidence="1 2">
    <name type="scientific">Xylona heveae (strain CBS 132557 / TC161)</name>
    <dbReference type="NCBI Taxonomy" id="1328760"/>
    <lineage>
        <taxon>Eukaryota</taxon>
        <taxon>Fungi</taxon>
        <taxon>Dikarya</taxon>
        <taxon>Ascomycota</taxon>
        <taxon>Pezizomycotina</taxon>
        <taxon>Xylonomycetes</taxon>
        <taxon>Xylonales</taxon>
        <taxon>Xylonaceae</taxon>
        <taxon>Xylona</taxon>
    </lineage>
</organism>
<dbReference type="EMBL" id="KV407455">
    <property type="protein sequence ID" value="KZF25616.1"/>
    <property type="molecule type" value="Genomic_DNA"/>
</dbReference>
<accession>A0A165J1I2</accession>
<dbReference type="AlphaFoldDB" id="A0A165J1I2"/>
<protein>
    <submittedName>
        <fullName evidence="1">Uncharacterized protein</fullName>
    </submittedName>
</protein>
<dbReference type="Proteomes" id="UP000076632">
    <property type="component" value="Unassembled WGS sequence"/>
</dbReference>
<evidence type="ECO:0000313" key="2">
    <source>
        <dbReference type="Proteomes" id="UP000076632"/>
    </source>
</evidence>
<sequence length="106" mass="12044">MISMRDIEEALKPKEEIEPATKLPPEYHKFLEVFSTAQSKIRLCSREKAGDRLYSEVHLKELPDDGCRLLKNGGSFYPVEHGIRNMNTELSSLALSGLFEQGYAQD</sequence>
<dbReference type="InParanoid" id="A0A165J1I2"/>
<proteinExistence type="predicted"/>
<gene>
    <name evidence="1" type="ORF">L228DRAFT_259011</name>
</gene>
<dbReference type="RefSeq" id="XP_018191171.1">
    <property type="nucleotide sequence ID" value="XM_018334121.1"/>
</dbReference>
<dbReference type="STRING" id="1328760.A0A165J1I2"/>
<dbReference type="GeneID" id="28899258"/>
<dbReference type="OrthoDB" id="3561867at2759"/>
<keyword evidence="2" id="KW-1185">Reference proteome</keyword>